<dbReference type="AlphaFoldDB" id="A0A9D1A4M9"/>
<sequence length="92" mass="10694">MNQNWTSDPRLQRMDPKKLRLLSDFAKRLSKASGNQKYAVFLEFNQQLNQAGHPLSQEERMLLFSILTEDMTPEEKKKAQLIQELAKKLSSS</sequence>
<evidence type="ECO:0000313" key="1">
    <source>
        <dbReference type="EMBL" id="HIR04763.1"/>
    </source>
</evidence>
<proteinExistence type="predicted"/>
<accession>A0A9D1A4M9</accession>
<organism evidence="1 2">
    <name type="scientific">Candidatus Copromonas faecavium</name>
    <name type="common">nom. illeg.</name>
    <dbReference type="NCBI Taxonomy" id="2840740"/>
    <lineage>
        <taxon>Bacteria</taxon>
        <taxon>Bacillati</taxon>
        <taxon>Bacillota</taxon>
        <taxon>Clostridia</taxon>
        <taxon>Lachnospirales</taxon>
        <taxon>Lachnospiraceae</taxon>
        <taxon>Candidatus Copromonas (nom. illeg.)</taxon>
    </lineage>
</organism>
<gene>
    <name evidence="1" type="ORF">IAB28_02180</name>
</gene>
<reference evidence="1" key="1">
    <citation type="submission" date="2020-10" db="EMBL/GenBank/DDBJ databases">
        <authorList>
            <person name="Gilroy R."/>
        </authorList>
    </citation>
    <scope>NUCLEOTIDE SEQUENCE</scope>
    <source>
        <strain evidence="1">CHK180-2868</strain>
    </source>
</reference>
<reference evidence="1" key="2">
    <citation type="journal article" date="2021" name="PeerJ">
        <title>Extensive microbial diversity within the chicken gut microbiome revealed by metagenomics and culture.</title>
        <authorList>
            <person name="Gilroy R."/>
            <person name="Ravi A."/>
            <person name="Getino M."/>
            <person name="Pursley I."/>
            <person name="Horton D.L."/>
            <person name="Alikhan N.F."/>
            <person name="Baker D."/>
            <person name="Gharbi K."/>
            <person name="Hall N."/>
            <person name="Watson M."/>
            <person name="Adriaenssens E.M."/>
            <person name="Foster-Nyarko E."/>
            <person name="Jarju S."/>
            <person name="Secka A."/>
            <person name="Antonio M."/>
            <person name="Oren A."/>
            <person name="Chaudhuri R.R."/>
            <person name="La Ragione R."/>
            <person name="Hildebrand F."/>
            <person name="Pallen M.J."/>
        </authorList>
    </citation>
    <scope>NUCLEOTIDE SEQUENCE</scope>
    <source>
        <strain evidence="1">CHK180-2868</strain>
    </source>
</reference>
<protein>
    <submittedName>
        <fullName evidence="1">Uncharacterized protein</fullName>
    </submittedName>
</protein>
<dbReference type="Proteomes" id="UP000824250">
    <property type="component" value="Unassembled WGS sequence"/>
</dbReference>
<name>A0A9D1A4M9_9FIRM</name>
<evidence type="ECO:0000313" key="2">
    <source>
        <dbReference type="Proteomes" id="UP000824250"/>
    </source>
</evidence>
<comment type="caution">
    <text evidence="1">The sequence shown here is derived from an EMBL/GenBank/DDBJ whole genome shotgun (WGS) entry which is preliminary data.</text>
</comment>
<dbReference type="EMBL" id="DVGC01000008">
    <property type="protein sequence ID" value="HIR04763.1"/>
    <property type="molecule type" value="Genomic_DNA"/>
</dbReference>